<dbReference type="Pfam" id="PF01329">
    <property type="entry name" value="Pterin_4a"/>
    <property type="match status" value="1"/>
</dbReference>
<dbReference type="PATRIC" id="fig|1513271.3.peg.1378"/>
<keyword evidence="3 4" id="KW-0456">Lyase</keyword>
<dbReference type="SUPFAM" id="SSF55248">
    <property type="entry name" value="PCD-like"/>
    <property type="match status" value="1"/>
</dbReference>
<dbReference type="AlphaFoldDB" id="A0A0J8JMP1"/>
<evidence type="ECO:0000256" key="2">
    <source>
        <dbReference type="ARBA" id="ARBA00006472"/>
    </source>
</evidence>
<dbReference type="OrthoDB" id="5294615at2"/>
<dbReference type="STRING" id="1513271.XM47_06715"/>
<dbReference type="GO" id="GO:0008124">
    <property type="term" value="F:4-alpha-hydroxytetrahydrobiopterin dehydratase activity"/>
    <property type="evidence" value="ECO:0007669"/>
    <property type="project" value="UniProtKB-UniRule"/>
</dbReference>
<dbReference type="NCBIfam" id="NF002017">
    <property type="entry name" value="PRK00823.1-2"/>
    <property type="match status" value="1"/>
</dbReference>
<comment type="caution">
    <text evidence="5">The sequence shown here is derived from an EMBL/GenBank/DDBJ whole genome shotgun (WGS) entry which is preliminary data.</text>
</comment>
<dbReference type="EC" id="4.2.1.96" evidence="4"/>
<dbReference type="InterPro" id="IPR036428">
    <property type="entry name" value="PCD_sf"/>
</dbReference>
<evidence type="ECO:0000256" key="3">
    <source>
        <dbReference type="ARBA" id="ARBA00023239"/>
    </source>
</evidence>
<dbReference type="PANTHER" id="PTHR12599">
    <property type="entry name" value="PTERIN-4-ALPHA-CARBINOLAMINE DEHYDRATASE"/>
    <property type="match status" value="1"/>
</dbReference>
<evidence type="ECO:0000313" key="5">
    <source>
        <dbReference type="EMBL" id="KMT65881.1"/>
    </source>
</evidence>
<name>A0A0J8JMP1_9ALTE</name>
<dbReference type="NCBIfam" id="NF002018">
    <property type="entry name" value="PRK00823.1-3"/>
    <property type="match status" value="1"/>
</dbReference>
<evidence type="ECO:0000256" key="4">
    <source>
        <dbReference type="HAMAP-Rule" id="MF_00434"/>
    </source>
</evidence>
<accession>A0A0J8JMP1</accession>
<proteinExistence type="inferred from homology"/>
<comment type="catalytic activity">
    <reaction evidence="1 4">
        <text>(4aS,6R)-4a-hydroxy-L-erythro-5,6,7,8-tetrahydrobiopterin = (6R)-L-erythro-6,7-dihydrobiopterin + H2O</text>
        <dbReference type="Rhea" id="RHEA:11920"/>
        <dbReference type="ChEBI" id="CHEBI:15377"/>
        <dbReference type="ChEBI" id="CHEBI:15642"/>
        <dbReference type="ChEBI" id="CHEBI:43120"/>
        <dbReference type="EC" id="4.2.1.96"/>
    </reaction>
</comment>
<gene>
    <name evidence="5" type="ORF">XM47_06715</name>
</gene>
<dbReference type="Gene3D" id="3.30.1360.20">
    <property type="entry name" value="Transcriptional coactivator/pterin dehydratase"/>
    <property type="match status" value="1"/>
</dbReference>
<dbReference type="Proteomes" id="UP000037600">
    <property type="component" value="Unassembled WGS sequence"/>
</dbReference>
<comment type="similarity">
    <text evidence="2 4">Belongs to the pterin-4-alpha-carbinolamine dehydratase family.</text>
</comment>
<sequence>MSKLDSKEIDIALAALNQKTKSAWVIENEKLTKTFKFSDFTHAFGFMAKVAIYAEKMNHHPEWFNVYNKVKIELKTHDAGGISTKDFELAGLIEQAVESVKPDISSLIP</sequence>
<dbReference type="GO" id="GO:0006729">
    <property type="term" value="P:tetrahydrobiopterin biosynthetic process"/>
    <property type="evidence" value="ECO:0007669"/>
    <property type="project" value="InterPro"/>
</dbReference>
<evidence type="ECO:0000256" key="1">
    <source>
        <dbReference type="ARBA" id="ARBA00001554"/>
    </source>
</evidence>
<dbReference type="HAMAP" id="MF_00434">
    <property type="entry name" value="Pterin_4_alpha"/>
    <property type="match status" value="1"/>
</dbReference>
<dbReference type="EMBL" id="LAZL01000008">
    <property type="protein sequence ID" value="KMT65881.1"/>
    <property type="molecule type" value="Genomic_DNA"/>
</dbReference>
<dbReference type="CDD" id="cd00914">
    <property type="entry name" value="PCD_DCoH_subfamily_b"/>
    <property type="match status" value="1"/>
</dbReference>
<keyword evidence="6" id="KW-1185">Reference proteome</keyword>
<protein>
    <recommendedName>
        <fullName evidence="4">Putative pterin-4-alpha-carbinolamine dehydratase</fullName>
        <shortName evidence="4">PHS</shortName>
        <ecNumber evidence="4">4.2.1.96</ecNumber>
    </recommendedName>
    <alternativeName>
        <fullName evidence="4">4-alpha-hydroxy-tetrahydropterin dehydratase</fullName>
    </alternativeName>
    <alternativeName>
        <fullName evidence="4">Pterin carbinolamine dehydratase</fullName>
        <shortName evidence="4">PCD</shortName>
    </alternativeName>
</protein>
<dbReference type="PANTHER" id="PTHR12599:SF0">
    <property type="entry name" value="PTERIN-4-ALPHA-CARBINOLAMINE DEHYDRATASE"/>
    <property type="match status" value="1"/>
</dbReference>
<dbReference type="RefSeq" id="WP_048691019.1">
    <property type="nucleotide sequence ID" value="NZ_KQ130486.1"/>
</dbReference>
<reference evidence="5 6" key="1">
    <citation type="submission" date="2015-04" db="EMBL/GenBank/DDBJ databases">
        <title>Draft Genome Sequence of the Novel Agar-Digesting Marine Bacterium Q1.</title>
        <authorList>
            <person name="Li Y."/>
            <person name="Li D."/>
            <person name="Chen G."/>
            <person name="Du Z."/>
        </authorList>
    </citation>
    <scope>NUCLEOTIDE SEQUENCE [LARGE SCALE GENOMIC DNA]</scope>
    <source>
        <strain evidence="5 6">Q1</strain>
    </source>
</reference>
<evidence type="ECO:0000313" key="6">
    <source>
        <dbReference type="Proteomes" id="UP000037600"/>
    </source>
</evidence>
<organism evidence="5 6">
    <name type="scientific">Catenovulum maritimum</name>
    <dbReference type="NCBI Taxonomy" id="1513271"/>
    <lineage>
        <taxon>Bacteria</taxon>
        <taxon>Pseudomonadati</taxon>
        <taxon>Pseudomonadota</taxon>
        <taxon>Gammaproteobacteria</taxon>
        <taxon>Alteromonadales</taxon>
        <taxon>Alteromonadaceae</taxon>
        <taxon>Catenovulum</taxon>
    </lineage>
</organism>
<dbReference type="InterPro" id="IPR001533">
    <property type="entry name" value="Pterin_deHydtase"/>
</dbReference>